<organism evidence="12 13">
    <name type="scientific">Leucobacter chromiireducens subsp. solipictus</name>
    <dbReference type="NCBI Taxonomy" id="398235"/>
    <lineage>
        <taxon>Bacteria</taxon>
        <taxon>Bacillati</taxon>
        <taxon>Actinomycetota</taxon>
        <taxon>Actinomycetes</taxon>
        <taxon>Micrococcales</taxon>
        <taxon>Microbacteriaceae</taxon>
        <taxon>Leucobacter</taxon>
    </lineage>
</organism>
<feature type="compositionally biased region" description="Basic and acidic residues" evidence="10">
    <location>
        <begin position="1"/>
        <end position="17"/>
    </location>
</feature>
<evidence type="ECO:0000256" key="5">
    <source>
        <dbReference type="ARBA" id="ARBA00022763"/>
    </source>
</evidence>
<keyword evidence="5" id="KW-0227">DNA damage</keyword>
<feature type="domain" description="HTH araC/xylS-type" evidence="11">
    <location>
        <begin position="140"/>
        <end position="238"/>
    </location>
</feature>
<reference evidence="12 13" key="1">
    <citation type="submission" date="2018-09" db="EMBL/GenBank/DDBJ databases">
        <title>Comparative genomics of Leucobacter spp.</title>
        <authorList>
            <person name="Reis A.C."/>
            <person name="Kolvenbach B.A."/>
            <person name="Corvini P.F.X."/>
            <person name="Nunes O.C."/>
        </authorList>
    </citation>
    <scope>NUCLEOTIDE SEQUENCE [LARGE SCALE GENOMIC DNA]</scope>
    <source>
        <strain evidence="12 13">TAN 31504</strain>
    </source>
</reference>
<name>A0ABS1SIS4_9MICO</name>
<dbReference type="InterPro" id="IPR051912">
    <property type="entry name" value="Alkylbase_DNA_Glycosylase/TA"/>
</dbReference>
<dbReference type="InterPro" id="IPR037046">
    <property type="entry name" value="AlkA_N_sf"/>
</dbReference>
<evidence type="ECO:0000256" key="2">
    <source>
        <dbReference type="ARBA" id="ARBA00001947"/>
    </source>
</evidence>
<evidence type="ECO:0000313" key="12">
    <source>
        <dbReference type="EMBL" id="MBL3680286.1"/>
    </source>
</evidence>
<dbReference type="InterPro" id="IPR003265">
    <property type="entry name" value="HhH-GPD_domain"/>
</dbReference>
<comment type="cofactor">
    <cofactor evidence="2">
        <name>Zn(2+)</name>
        <dbReference type="ChEBI" id="CHEBI:29105"/>
    </cofactor>
</comment>
<dbReference type="SUPFAM" id="SSF57884">
    <property type="entry name" value="Ada DNA repair protein, N-terminal domain (N-Ada 10)"/>
    <property type="match status" value="1"/>
</dbReference>
<dbReference type="Gene3D" id="1.10.340.30">
    <property type="entry name" value="Hypothetical protein, domain 2"/>
    <property type="match status" value="1"/>
</dbReference>
<keyword evidence="4" id="KW-0489">Methyltransferase</keyword>
<dbReference type="InterPro" id="IPR035451">
    <property type="entry name" value="Ada-like_dom_sf"/>
</dbReference>
<dbReference type="InterPro" id="IPR011257">
    <property type="entry name" value="DNA_glycosylase"/>
</dbReference>
<feature type="region of interest" description="Disordered" evidence="10">
    <location>
        <begin position="1"/>
        <end position="26"/>
    </location>
</feature>
<dbReference type="SMART" id="SM00478">
    <property type="entry name" value="ENDO3c"/>
    <property type="match status" value="1"/>
</dbReference>
<sequence>MCSRVRDGVAPAHDDSGGRASGLPPIAHHDVRFPRADVGSDHDNRTVTPPDAVLPIDRDACYRAIAGRDARWDGRVYLGVTSTGIYCRPSCPARKPKPENCRFFATAAACVAAGFRACKRCRPDAVPGTRDWDVRGDLVARAVRRIRDGAIDTVGVAGLAGELAVSERHLRRLLLDGVGATPLQLARTRRAHAARALIEQTALPLTDVAFAAGFGSVRQFGDTMREEFGVAPSELARRAAGAGGSAGAGRAGGGAGGVVGSDGADGPVSDERPRLALRLRTRAPFDPAATRAFLVAHAIPGRDAAGPGAATAHAVDVPGGTAAVRIDWDAVPEVARQAGVSAVDVPVVLTLPTLADTLPAIHAVRRMLDLDADPGQIAAALGDHPVLAPLVAYRPGLRLPAARDPHEFALATVLGQQVSLAAARTLQGRLVAAFARLPDSAATGAPAGLSDGTPDAVSAGGVAAGFLPRVDVRRIAGCTAAELQSRLRITGARAETLRALAVALAAGLDLGPGADRARARAELGAIRGIGPWTVELVAMRALGDPDAYPAGDLILRRALGVDKPRDAERLAEPWRPFRGYATQHLWADFLAAAARKDTP</sequence>
<evidence type="ECO:0000256" key="7">
    <source>
        <dbReference type="ARBA" id="ARBA00023159"/>
    </source>
</evidence>
<evidence type="ECO:0000256" key="9">
    <source>
        <dbReference type="ARBA" id="ARBA00023204"/>
    </source>
</evidence>
<dbReference type="InterPro" id="IPR004026">
    <property type="entry name" value="Ada_DNA_repair_Zn-bd"/>
</dbReference>
<gene>
    <name evidence="12" type="ORF">D3230_13450</name>
</gene>
<dbReference type="Gene3D" id="1.10.10.60">
    <property type="entry name" value="Homeodomain-like"/>
    <property type="match status" value="1"/>
</dbReference>
<comment type="caution">
    <text evidence="12">The sequence shown here is derived from an EMBL/GenBank/DDBJ whole genome shotgun (WGS) entry which is preliminary data.</text>
</comment>
<dbReference type="InterPro" id="IPR010316">
    <property type="entry name" value="AlkA_N"/>
</dbReference>
<keyword evidence="9" id="KW-0234">DNA repair</keyword>
<evidence type="ECO:0000256" key="10">
    <source>
        <dbReference type="SAM" id="MobiDB-lite"/>
    </source>
</evidence>
<keyword evidence="8" id="KW-0804">Transcription</keyword>
<dbReference type="PANTHER" id="PTHR43003:SF13">
    <property type="entry name" value="DNA-3-METHYLADENINE GLYCOSYLASE 2"/>
    <property type="match status" value="1"/>
</dbReference>
<dbReference type="Gene3D" id="3.30.310.20">
    <property type="entry name" value="DNA-3-methyladenine glycosylase AlkA, N-terminal domain"/>
    <property type="match status" value="1"/>
</dbReference>
<feature type="region of interest" description="Disordered" evidence="10">
    <location>
        <begin position="241"/>
        <end position="269"/>
    </location>
</feature>
<dbReference type="SMART" id="SM01009">
    <property type="entry name" value="AlkA_N"/>
    <property type="match status" value="1"/>
</dbReference>
<evidence type="ECO:0000313" key="13">
    <source>
        <dbReference type="Proteomes" id="UP001645859"/>
    </source>
</evidence>
<dbReference type="Gene3D" id="3.40.10.10">
    <property type="entry name" value="DNA Methylphosphotriester Repair Domain"/>
    <property type="match status" value="1"/>
</dbReference>
<evidence type="ECO:0000256" key="6">
    <source>
        <dbReference type="ARBA" id="ARBA00023015"/>
    </source>
</evidence>
<dbReference type="InterPro" id="IPR023170">
    <property type="entry name" value="HhH_base_excis_C"/>
</dbReference>
<evidence type="ECO:0000256" key="8">
    <source>
        <dbReference type="ARBA" id="ARBA00023163"/>
    </source>
</evidence>
<dbReference type="SUPFAM" id="SSF46689">
    <property type="entry name" value="Homeodomain-like"/>
    <property type="match status" value="1"/>
</dbReference>
<dbReference type="SUPFAM" id="SSF48150">
    <property type="entry name" value="DNA-glycosylase"/>
    <property type="match status" value="1"/>
</dbReference>
<dbReference type="InterPro" id="IPR018060">
    <property type="entry name" value="HTH_AraC"/>
</dbReference>
<evidence type="ECO:0000256" key="4">
    <source>
        <dbReference type="ARBA" id="ARBA00022603"/>
    </source>
</evidence>
<dbReference type="PANTHER" id="PTHR43003">
    <property type="entry name" value="DNA-3-METHYLADENINE GLYCOSYLASE"/>
    <property type="match status" value="1"/>
</dbReference>
<dbReference type="Pfam" id="PF02805">
    <property type="entry name" value="Ada_Zn_binding"/>
    <property type="match status" value="1"/>
</dbReference>
<dbReference type="SMART" id="SM00342">
    <property type="entry name" value="HTH_ARAC"/>
    <property type="match status" value="1"/>
</dbReference>
<protein>
    <recommendedName>
        <fullName evidence="3">DNA-3-methyladenine glycosylase II</fullName>
        <ecNumber evidence="3">3.2.2.21</ecNumber>
    </recommendedName>
</protein>
<keyword evidence="4" id="KW-0808">Transferase</keyword>
<dbReference type="Pfam" id="PF12833">
    <property type="entry name" value="HTH_18"/>
    <property type="match status" value="1"/>
</dbReference>
<comment type="catalytic activity">
    <reaction evidence="1">
        <text>Hydrolysis of alkylated DNA, releasing 3-methyladenine, 3-methylguanine, 7-methylguanine and 7-methyladenine.</text>
        <dbReference type="EC" id="3.2.2.21"/>
    </reaction>
</comment>
<feature type="compositionally biased region" description="Gly residues" evidence="10">
    <location>
        <begin position="241"/>
        <end position="260"/>
    </location>
</feature>
<evidence type="ECO:0000256" key="1">
    <source>
        <dbReference type="ARBA" id="ARBA00000086"/>
    </source>
</evidence>
<keyword evidence="13" id="KW-1185">Reference proteome</keyword>
<evidence type="ECO:0000256" key="3">
    <source>
        <dbReference type="ARBA" id="ARBA00012000"/>
    </source>
</evidence>
<dbReference type="EMBL" id="QYAC01000007">
    <property type="protein sequence ID" value="MBL3680286.1"/>
    <property type="molecule type" value="Genomic_DNA"/>
</dbReference>
<dbReference type="PROSITE" id="PS01124">
    <property type="entry name" value="HTH_ARAC_FAMILY_2"/>
    <property type="match status" value="1"/>
</dbReference>
<dbReference type="EC" id="3.2.2.21" evidence="3"/>
<dbReference type="Pfam" id="PF06029">
    <property type="entry name" value="AlkA_N"/>
    <property type="match status" value="1"/>
</dbReference>
<evidence type="ECO:0000259" key="11">
    <source>
        <dbReference type="PROSITE" id="PS01124"/>
    </source>
</evidence>
<keyword evidence="7" id="KW-0010">Activator</keyword>
<dbReference type="Gene3D" id="1.10.1670.10">
    <property type="entry name" value="Helix-hairpin-Helix base-excision DNA repair enzymes (C-terminal)"/>
    <property type="match status" value="1"/>
</dbReference>
<accession>A0ABS1SIS4</accession>
<proteinExistence type="predicted"/>
<dbReference type="SUPFAM" id="SSF55945">
    <property type="entry name" value="TATA-box binding protein-like"/>
    <property type="match status" value="1"/>
</dbReference>
<keyword evidence="6" id="KW-0805">Transcription regulation</keyword>
<dbReference type="Proteomes" id="UP001645859">
    <property type="component" value="Unassembled WGS sequence"/>
</dbReference>
<dbReference type="InterPro" id="IPR009057">
    <property type="entry name" value="Homeodomain-like_sf"/>
</dbReference>